<name>A0A381P2S3_9ZZZZ</name>
<organism evidence="3">
    <name type="scientific">marine metagenome</name>
    <dbReference type="NCBI Taxonomy" id="408172"/>
    <lineage>
        <taxon>unclassified sequences</taxon>
        <taxon>metagenomes</taxon>
        <taxon>ecological metagenomes</taxon>
    </lineage>
</organism>
<feature type="domain" description="Methyltransferase type 11" evidence="2">
    <location>
        <begin position="131"/>
        <end position="224"/>
    </location>
</feature>
<reference evidence="3" key="1">
    <citation type="submission" date="2018-05" db="EMBL/GenBank/DDBJ databases">
        <authorList>
            <person name="Lanie J.A."/>
            <person name="Ng W.-L."/>
            <person name="Kazmierczak K.M."/>
            <person name="Andrzejewski T.M."/>
            <person name="Davidsen T.M."/>
            <person name="Wayne K.J."/>
            <person name="Tettelin H."/>
            <person name="Glass J.I."/>
            <person name="Rusch D."/>
            <person name="Podicherti R."/>
            <person name="Tsui H.-C.T."/>
            <person name="Winkler M.E."/>
        </authorList>
    </citation>
    <scope>NUCLEOTIDE SEQUENCE</scope>
</reference>
<protein>
    <recommendedName>
        <fullName evidence="2">Methyltransferase type 11 domain-containing protein</fullName>
    </recommendedName>
</protein>
<dbReference type="Pfam" id="PF03966">
    <property type="entry name" value="Trm112p"/>
    <property type="match status" value="1"/>
</dbReference>
<evidence type="ECO:0000259" key="2">
    <source>
        <dbReference type="Pfam" id="PF08241"/>
    </source>
</evidence>
<dbReference type="Pfam" id="PF08241">
    <property type="entry name" value="Methyltransf_11"/>
    <property type="match status" value="1"/>
</dbReference>
<dbReference type="Gene3D" id="2.20.25.10">
    <property type="match status" value="1"/>
</dbReference>
<dbReference type="PANTHER" id="PTHR44068:SF11">
    <property type="entry name" value="GERANYL DIPHOSPHATE 2-C-METHYLTRANSFERASE"/>
    <property type="match status" value="1"/>
</dbReference>
<dbReference type="InterPro" id="IPR005651">
    <property type="entry name" value="Trm112-like"/>
</dbReference>
<dbReference type="InterPro" id="IPR050447">
    <property type="entry name" value="Erg6_SMT_methyltransf"/>
</dbReference>
<dbReference type="SUPFAM" id="SSF53335">
    <property type="entry name" value="S-adenosyl-L-methionine-dependent methyltransferases"/>
    <property type="match status" value="1"/>
</dbReference>
<evidence type="ECO:0000313" key="3">
    <source>
        <dbReference type="EMBL" id="SUZ60767.1"/>
    </source>
</evidence>
<dbReference type="CDD" id="cd02440">
    <property type="entry name" value="AdoMet_MTases"/>
    <property type="match status" value="1"/>
</dbReference>
<evidence type="ECO:0000256" key="1">
    <source>
        <dbReference type="ARBA" id="ARBA00022679"/>
    </source>
</evidence>
<proteinExistence type="predicted"/>
<keyword evidence="1" id="KW-0808">Transferase</keyword>
<dbReference type="AlphaFoldDB" id="A0A381P2S3"/>
<dbReference type="PANTHER" id="PTHR44068">
    <property type="entry name" value="ZGC:194242"/>
    <property type="match status" value="1"/>
</dbReference>
<dbReference type="InterPro" id="IPR013216">
    <property type="entry name" value="Methyltransf_11"/>
</dbReference>
<dbReference type="GO" id="GO:0008757">
    <property type="term" value="F:S-adenosylmethionine-dependent methyltransferase activity"/>
    <property type="evidence" value="ECO:0007669"/>
    <property type="project" value="InterPro"/>
</dbReference>
<gene>
    <name evidence="3" type="ORF">METZ01_LOCUS13621</name>
</gene>
<dbReference type="InterPro" id="IPR029063">
    <property type="entry name" value="SAM-dependent_MTases_sf"/>
</dbReference>
<sequence length="365" mass="41035">MKLRLLEWLACPVCSKSFSHTPLLCNGDETTEGLLSCDCGRSYPIVDGIPRVVEDAFGLFPAFGEKYANLLPNARPRNVDSHPPGEELRRTRESFGYQWTAFSAMVIDFRENFLEYIHPVQPAFFPGKRGLDVGCGFGRHIANAAQFGAEMVGVDISAAIDVTHKNTCNLPNVHLVQADVYRMPFRQGTFDFAYSIGVLHHLPDPEAGFKQLVSVVKSKGAVFIWVYSKKRRLVNAMLETARALTTRLSPRFQMALSWAAAAVDWGGFVVPYRIMSQLPGLGSVVRRFGTPRLKVYGNYPFQVAWADWFDRLAAPIRFYYNENDLNGWLRRSDLSRTLVSPTGLFGWRAYGERDGQTTTSTRSQT</sequence>
<dbReference type="Gene3D" id="3.40.50.150">
    <property type="entry name" value="Vaccinia Virus protein VP39"/>
    <property type="match status" value="1"/>
</dbReference>
<dbReference type="SUPFAM" id="SSF158997">
    <property type="entry name" value="Trm112p-like"/>
    <property type="match status" value="1"/>
</dbReference>
<accession>A0A381P2S3</accession>
<dbReference type="EMBL" id="UINC01000764">
    <property type="protein sequence ID" value="SUZ60767.1"/>
    <property type="molecule type" value="Genomic_DNA"/>
</dbReference>